<dbReference type="EMBL" id="CACTIH010006089">
    <property type="protein sequence ID" value="CAA3004092.1"/>
    <property type="molecule type" value="Genomic_DNA"/>
</dbReference>
<sequence length="62" mass="6925">MVDSRNLQGLHSRLPGSRLPGFQGLALTDEKLKSNAKNLNFSASCRSHARFILYIFQVLCFG</sequence>
<organism evidence="2 3">
    <name type="scientific">Olea europaea subsp. europaea</name>
    <dbReference type="NCBI Taxonomy" id="158383"/>
    <lineage>
        <taxon>Eukaryota</taxon>
        <taxon>Viridiplantae</taxon>
        <taxon>Streptophyta</taxon>
        <taxon>Embryophyta</taxon>
        <taxon>Tracheophyta</taxon>
        <taxon>Spermatophyta</taxon>
        <taxon>Magnoliopsida</taxon>
        <taxon>eudicotyledons</taxon>
        <taxon>Gunneridae</taxon>
        <taxon>Pentapetalae</taxon>
        <taxon>asterids</taxon>
        <taxon>lamiids</taxon>
        <taxon>Lamiales</taxon>
        <taxon>Oleaceae</taxon>
        <taxon>Oleeae</taxon>
        <taxon>Olea</taxon>
    </lineage>
</organism>
<proteinExistence type="predicted"/>
<protein>
    <submittedName>
        <fullName evidence="2">Uncharacterized protein</fullName>
    </submittedName>
</protein>
<evidence type="ECO:0000313" key="2">
    <source>
        <dbReference type="EMBL" id="CAA3004092.1"/>
    </source>
</evidence>
<dbReference type="Proteomes" id="UP000594638">
    <property type="component" value="Unassembled WGS sequence"/>
</dbReference>
<feature type="region of interest" description="Disordered" evidence="1">
    <location>
        <begin position="1"/>
        <end position="20"/>
    </location>
</feature>
<comment type="caution">
    <text evidence="2">The sequence shown here is derived from an EMBL/GenBank/DDBJ whole genome shotgun (WGS) entry which is preliminary data.</text>
</comment>
<reference evidence="2 3" key="1">
    <citation type="submission" date="2019-12" db="EMBL/GenBank/DDBJ databases">
        <authorList>
            <person name="Alioto T."/>
            <person name="Alioto T."/>
            <person name="Gomez Garrido J."/>
        </authorList>
    </citation>
    <scope>NUCLEOTIDE SEQUENCE [LARGE SCALE GENOMIC DNA]</scope>
</reference>
<dbReference type="AlphaFoldDB" id="A0A8S0TFI8"/>
<name>A0A8S0TFI8_OLEEU</name>
<dbReference type="Gramene" id="OE9A069048T1">
    <property type="protein sequence ID" value="OE9A069048C1"/>
    <property type="gene ID" value="OE9A069048"/>
</dbReference>
<gene>
    <name evidence="2" type="ORF">OLEA9_A069048</name>
</gene>
<evidence type="ECO:0000313" key="3">
    <source>
        <dbReference type="Proteomes" id="UP000594638"/>
    </source>
</evidence>
<evidence type="ECO:0000256" key="1">
    <source>
        <dbReference type="SAM" id="MobiDB-lite"/>
    </source>
</evidence>
<keyword evidence="3" id="KW-1185">Reference proteome</keyword>
<accession>A0A8S0TFI8</accession>